<dbReference type="Proteomes" id="UP000016648">
    <property type="component" value="Unassembled WGS sequence"/>
</dbReference>
<dbReference type="AlphaFoldDB" id="U2QKQ3"/>
<reference evidence="2 3" key="1">
    <citation type="submission" date="2013-08" db="EMBL/GenBank/DDBJ databases">
        <authorList>
            <person name="Durkin A.S."/>
            <person name="Haft D.R."/>
            <person name="McCorrison J."/>
            <person name="Torralba M."/>
            <person name="Gillis M."/>
            <person name="Haft D.H."/>
            <person name="Methe B."/>
            <person name="Sutton G."/>
            <person name="Nelson K.E."/>
        </authorList>
    </citation>
    <scope>NUCLEOTIDE SEQUENCE [LARGE SCALE GENOMIC DNA]</scope>
    <source>
        <strain evidence="2 3">F0067</strain>
    </source>
</reference>
<dbReference type="PATRIC" id="fig|1115809.3.peg.1203"/>
<dbReference type="PROSITE" id="PS51257">
    <property type="entry name" value="PROKAR_LIPOPROTEIN"/>
    <property type="match status" value="1"/>
</dbReference>
<dbReference type="InterPro" id="IPR025970">
    <property type="entry name" value="SusE"/>
</dbReference>
<gene>
    <name evidence="2" type="ORF">HMPREF9135_1650</name>
</gene>
<dbReference type="Gene3D" id="2.60.40.3620">
    <property type="match status" value="1"/>
</dbReference>
<evidence type="ECO:0000313" key="2">
    <source>
        <dbReference type="EMBL" id="ERK39397.1"/>
    </source>
</evidence>
<sequence>MKKINLLATLLMGAAVLTSCETDRDDNPRLNVPNTFTQLTPAIGENVVNLKNSESIEFKAEKAPDYGFPTETSYWIQFTEAADFSDPAKVASTDTKGKSVTYEAPANEIDLGLMKLRGYEEADQVNENEVITLKVRLVASLSHATDSSSYVYSQPQTIKVTPYFLKEKLPKFWYLIGGIVADGSWSNDPAKIGTSLTPMYIKAGQSYNRFTGDGLIEYVGYFTEGEFKILAPEGLSNWNYGMGGGDLKDGEGYKYRDGGDDTGNLTCSKAGYYRITIDTKEHVMKTEEYAPEDPVKKYTSMKVGDTDMKPVTTVAGGENHDWTATVTLSNGNMKFTANTGTAWGTSAFPCGIATTDGGQIPVTAGTYKIFFNDITGAYMFIEQK</sequence>
<dbReference type="RefSeq" id="WP_021589543.1">
    <property type="nucleotide sequence ID" value="NZ_AWEY01000020.1"/>
</dbReference>
<protein>
    <submittedName>
        <fullName evidence="2">SusE outer membrane protein</fullName>
    </submittedName>
</protein>
<name>U2QKQ3_9BACT</name>
<dbReference type="Pfam" id="PF14292">
    <property type="entry name" value="SusE"/>
    <property type="match status" value="1"/>
</dbReference>
<accession>U2QKQ3</accession>
<dbReference type="GO" id="GO:2001070">
    <property type="term" value="F:starch binding"/>
    <property type="evidence" value="ECO:0007669"/>
    <property type="project" value="InterPro"/>
</dbReference>
<dbReference type="EMBL" id="AWEY01000020">
    <property type="protein sequence ID" value="ERK39397.1"/>
    <property type="molecule type" value="Genomic_DNA"/>
</dbReference>
<comment type="caution">
    <text evidence="2">The sequence shown here is derived from an EMBL/GenBank/DDBJ whole genome shotgun (WGS) entry which is preliminary data.</text>
</comment>
<keyword evidence="3" id="KW-1185">Reference proteome</keyword>
<proteinExistence type="predicted"/>
<evidence type="ECO:0000313" key="3">
    <source>
        <dbReference type="Proteomes" id="UP000016648"/>
    </source>
</evidence>
<feature type="domain" description="SusE outer membrane protein" evidence="1">
    <location>
        <begin position="27"/>
        <end position="102"/>
    </location>
</feature>
<evidence type="ECO:0000259" key="1">
    <source>
        <dbReference type="Pfam" id="PF14292"/>
    </source>
</evidence>
<organism evidence="2 3">
    <name type="scientific">Segatella baroniae F0067</name>
    <dbReference type="NCBI Taxonomy" id="1115809"/>
    <lineage>
        <taxon>Bacteria</taxon>
        <taxon>Pseudomonadati</taxon>
        <taxon>Bacteroidota</taxon>
        <taxon>Bacteroidia</taxon>
        <taxon>Bacteroidales</taxon>
        <taxon>Prevotellaceae</taxon>
        <taxon>Segatella</taxon>
    </lineage>
</organism>
<dbReference type="GO" id="GO:0019867">
    <property type="term" value="C:outer membrane"/>
    <property type="evidence" value="ECO:0007669"/>
    <property type="project" value="InterPro"/>
</dbReference>